<reference evidence="1 2" key="1">
    <citation type="journal article" date="2018" name="Nat. Ecol. Evol.">
        <title>Pezizomycetes genomes reveal the molecular basis of ectomycorrhizal truffle lifestyle.</title>
        <authorList>
            <person name="Murat C."/>
            <person name="Payen T."/>
            <person name="Noel B."/>
            <person name="Kuo A."/>
            <person name="Morin E."/>
            <person name="Chen J."/>
            <person name="Kohler A."/>
            <person name="Krizsan K."/>
            <person name="Balestrini R."/>
            <person name="Da Silva C."/>
            <person name="Montanini B."/>
            <person name="Hainaut M."/>
            <person name="Levati E."/>
            <person name="Barry K.W."/>
            <person name="Belfiori B."/>
            <person name="Cichocki N."/>
            <person name="Clum A."/>
            <person name="Dockter R.B."/>
            <person name="Fauchery L."/>
            <person name="Guy J."/>
            <person name="Iotti M."/>
            <person name="Le Tacon F."/>
            <person name="Lindquist E.A."/>
            <person name="Lipzen A."/>
            <person name="Malagnac F."/>
            <person name="Mello A."/>
            <person name="Molinier V."/>
            <person name="Miyauchi S."/>
            <person name="Poulain J."/>
            <person name="Riccioni C."/>
            <person name="Rubini A."/>
            <person name="Sitrit Y."/>
            <person name="Splivallo R."/>
            <person name="Traeger S."/>
            <person name="Wang M."/>
            <person name="Zifcakova L."/>
            <person name="Wipf D."/>
            <person name="Zambonelli A."/>
            <person name="Paolocci F."/>
            <person name="Nowrousian M."/>
            <person name="Ottonello S."/>
            <person name="Baldrian P."/>
            <person name="Spatafora J.W."/>
            <person name="Henrissat B."/>
            <person name="Nagy L.G."/>
            <person name="Aury J.M."/>
            <person name="Wincker P."/>
            <person name="Grigoriev I.V."/>
            <person name="Bonfante P."/>
            <person name="Martin F.M."/>
        </authorList>
    </citation>
    <scope>NUCLEOTIDE SEQUENCE [LARGE SCALE GENOMIC DNA]</scope>
    <source>
        <strain evidence="1 2">120613-1</strain>
    </source>
</reference>
<proteinExistence type="predicted"/>
<gene>
    <name evidence="1" type="ORF">L873DRAFT_1890071</name>
</gene>
<evidence type="ECO:0000313" key="1">
    <source>
        <dbReference type="EMBL" id="RPB01479.1"/>
    </source>
</evidence>
<dbReference type="Proteomes" id="UP000276215">
    <property type="component" value="Unassembled WGS sequence"/>
</dbReference>
<accession>A0A3N4JWR9</accession>
<dbReference type="Pfam" id="PF14223">
    <property type="entry name" value="Retrotran_gag_2"/>
    <property type="match status" value="1"/>
</dbReference>
<dbReference type="EMBL" id="ML120373">
    <property type="protein sequence ID" value="RPB01479.1"/>
    <property type="molecule type" value="Genomic_DNA"/>
</dbReference>
<dbReference type="AlphaFoldDB" id="A0A3N4JWR9"/>
<sequence length="149" mass="17205">MKATLQRDGVWHIVAQEEVKPAPTTDDHDDTTRCAIEHYIKDYCTRYDQATSTIHLDISEDLLLEHMSIYDLTVLWETIWDHYKSLEKEQGRNISSQLARISLKESSMVIAYFLQIESLCADLTVIQWMPVSEEERITGAMQGVPNECN</sequence>
<evidence type="ECO:0000313" key="2">
    <source>
        <dbReference type="Proteomes" id="UP000276215"/>
    </source>
</evidence>
<keyword evidence="2" id="KW-1185">Reference proteome</keyword>
<protein>
    <submittedName>
        <fullName evidence="1">Uncharacterized protein</fullName>
    </submittedName>
</protein>
<organism evidence="1 2">
    <name type="scientific">Choiromyces venosus 120613-1</name>
    <dbReference type="NCBI Taxonomy" id="1336337"/>
    <lineage>
        <taxon>Eukaryota</taxon>
        <taxon>Fungi</taxon>
        <taxon>Dikarya</taxon>
        <taxon>Ascomycota</taxon>
        <taxon>Pezizomycotina</taxon>
        <taxon>Pezizomycetes</taxon>
        <taxon>Pezizales</taxon>
        <taxon>Tuberaceae</taxon>
        <taxon>Choiromyces</taxon>
    </lineage>
</organism>
<name>A0A3N4JWR9_9PEZI</name>